<organism evidence="9 10">
    <name type="scientific">Splendidivirga corallicola</name>
    <dbReference type="NCBI Taxonomy" id="3051826"/>
    <lineage>
        <taxon>Bacteria</taxon>
        <taxon>Pseudomonadati</taxon>
        <taxon>Bacteroidota</taxon>
        <taxon>Cytophagia</taxon>
        <taxon>Cytophagales</taxon>
        <taxon>Splendidivirgaceae</taxon>
        <taxon>Splendidivirga</taxon>
    </lineage>
</organism>
<dbReference type="PRINTS" id="PR01590">
    <property type="entry name" value="HTHFIS"/>
</dbReference>
<dbReference type="PROSITE" id="PS00676">
    <property type="entry name" value="SIGMA54_INTERACT_2"/>
    <property type="match status" value="1"/>
</dbReference>
<evidence type="ECO:0000256" key="4">
    <source>
        <dbReference type="ARBA" id="ARBA00023125"/>
    </source>
</evidence>
<dbReference type="InterPro" id="IPR003593">
    <property type="entry name" value="AAA+_ATPase"/>
</dbReference>
<feature type="domain" description="Sigma-54 factor interaction" evidence="7">
    <location>
        <begin position="159"/>
        <end position="388"/>
    </location>
</feature>
<dbReference type="SUPFAM" id="SSF52540">
    <property type="entry name" value="P-loop containing nucleoside triphosphate hydrolases"/>
    <property type="match status" value="1"/>
</dbReference>
<feature type="domain" description="Response regulatory" evidence="8">
    <location>
        <begin position="10"/>
        <end position="129"/>
    </location>
</feature>
<evidence type="ECO:0000259" key="7">
    <source>
        <dbReference type="PROSITE" id="PS50045"/>
    </source>
</evidence>
<dbReference type="PROSITE" id="PS00688">
    <property type="entry name" value="SIGMA54_INTERACT_3"/>
    <property type="match status" value="1"/>
</dbReference>
<dbReference type="PROSITE" id="PS50045">
    <property type="entry name" value="SIGMA54_INTERACT_4"/>
    <property type="match status" value="1"/>
</dbReference>
<dbReference type="InterPro" id="IPR002078">
    <property type="entry name" value="Sigma_54_int"/>
</dbReference>
<keyword evidence="6" id="KW-0597">Phosphoprotein</keyword>
<keyword evidence="1" id="KW-0547">Nucleotide-binding</keyword>
<dbReference type="EMBL" id="JAUJEA010000001">
    <property type="protein sequence ID" value="MDN5200153.1"/>
    <property type="molecule type" value="Genomic_DNA"/>
</dbReference>
<dbReference type="InterPro" id="IPR001789">
    <property type="entry name" value="Sig_transdc_resp-reg_receiver"/>
</dbReference>
<keyword evidence="4" id="KW-0238">DNA-binding</keyword>
<reference evidence="9" key="1">
    <citation type="submission" date="2023-06" db="EMBL/GenBank/DDBJ databases">
        <title>Genomic of Parafulvivirga corallium.</title>
        <authorList>
            <person name="Wang G."/>
        </authorList>
    </citation>
    <scope>NUCLEOTIDE SEQUENCE</scope>
    <source>
        <strain evidence="9">BMA10</strain>
    </source>
</reference>
<dbReference type="InterPro" id="IPR027417">
    <property type="entry name" value="P-loop_NTPase"/>
</dbReference>
<dbReference type="Pfam" id="PF00072">
    <property type="entry name" value="Response_reg"/>
    <property type="match status" value="1"/>
</dbReference>
<evidence type="ECO:0000256" key="2">
    <source>
        <dbReference type="ARBA" id="ARBA00022840"/>
    </source>
</evidence>
<keyword evidence="10" id="KW-1185">Reference proteome</keyword>
<dbReference type="InterPro" id="IPR011006">
    <property type="entry name" value="CheY-like_superfamily"/>
</dbReference>
<sequence>MHNNSTKQGKVLVVDDNEDLLRAAKLFLKRHFRQVDIEKDPEAIPNLLRNEQYDVILLDMNFTKDVSSGHEGFLWLSKILDIDPSAVVVLITAYGGVDTAVRAIKEGATDFVLKPWENEKLLATVMSAMKLRESKVALDRLKSRHKQINDTINAKFKDIIGQSAAMLKVFETIDRVAETDANVLILGENGTGKELIARAIHSNSSRSSEPFINVDLGAISQTLFESELFGHVKGAFTDAKESRAGRFEIASGGTLFLDEIGNLSMPLQAKLLTVIQNRNVVRVGSNKQIPVDIRLICATNMPIYEMVKENTFRQDLLYRVNTIEIKLPPLRERVDDIKLLAEHFLKFYAKKYNKEVRSLSQAVIKRMEKYHWPGNIRELEHALERAVIMSSEHILQPEDFYFNPIHHSQEEGVLLEKFNLEEVERILIRKVLKKYDGNITQAAHELGLTRSSLYRRLEKYGL</sequence>
<evidence type="ECO:0000259" key="8">
    <source>
        <dbReference type="PROSITE" id="PS50110"/>
    </source>
</evidence>
<accession>A0ABT8KIR2</accession>
<dbReference type="InterPro" id="IPR009057">
    <property type="entry name" value="Homeodomain-like_sf"/>
</dbReference>
<evidence type="ECO:0000313" key="10">
    <source>
        <dbReference type="Proteomes" id="UP001172082"/>
    </source>
</evidence>
<evidence type="ECO:0000256" key="6">
    <source>
        <dbReference type="PROSITE-ProRule" id="PRU00169"/>
    </source>
</evidence>
<dbReference type="Gene3D" id="3.40.50.2300">
    <property type="match status" value="1"/>
</dbReference>
<proteinExistence type="predicted"/>
<dbReference type="PANTHER" id="PTHR32071:SF113">
    <property type="entry name" value="ALGINATE BIOSYNTHESIS TRANSCRIPTIONAL REGULATORY PROTEIN ALGB"/>
    <property type="match status" value="1"/>
</dbReference>
<dbReference type="Pfam" id="PF25601">
    <property type="entry name" value="AAA_lid_14"/>
    <property type="match status" value="1"/>
</dbReference>
<dbReference type="Gene3D" id="1.10.10.60">
    <property type="entry name" value="Homeodomain-like"/>
    <property type="match status" value="1"/>
</dbReference>
<dbReference type="Gene3D" id="1.10.8.60">
    <property type="match status" value="1"/>
</dbReference>
<keyword evidence="2" id="KW-0067">ATP-binding</keyword>
<dbReference type="InterPro" id="IPR002197">
    <property type="entry name" value="HTH_Fis"/>
</dbReference>
<dbReference type="InterPro" id="IPR025943">
    <property type="entry name" value="Sigma_54_int_dom_ATP-bd_2"/>
</dbReference>
<evidence type="ECO:0000256" key="3">
    <source>
        <dbReference type="ARBA" id="ARBA00023015"/>
    </source>
</evidence>
<evidence type="ECO:0000313" key="9">
    <source>
        <dbReference type="EMBL" id="MDN5200153.1"/>
    </source>
</evidence>
<dbReference type="SMART" id="SM00448">
    <property type="entry name" value="REC"/>
    <property type="match status" value="1"/>
</dbReference>
<dbReference type="PROSITE" id="PS50110">
    <property type="entry name" value="RESPONSE_REGULATORY"/>
    <property type="match status" value="1"/>
</dbReference>
<dbReference type="InterPro" id="IPR058031">
    <property type="entry name" value="AAA_lid_NorR"/>
</dbReference>
<dbReference type="Pfam" id="PF02954">
    <property type="entry name" value="HTH_8"/>
    <property type="match status" value="1"/>
</dbReference>
<dbReference type="RefSeq" id="WP_346750179.1">
    <property type="nucleotide sequence ID" value="NZ_JAUJEA010000001.1"/>
</dbReference>
<dbReference type="SUPFAM" id="SSF46689">
    <property type="entry name" value="Homeodomain-like"/>
    <property type="match status" value="1"/>
</dbReference>
<protein>
    <submittedName>
        <fullName evidence="9">Sigma-54 dependent transcriptional regulator</fullName>
    </submittedName>
</protein>
<gene>
    <name evidence="9" type="ORF">QQ008_02240</name>
</gene>
<dbReference type="PANTHER" id="PTHR32071">
    <property type="entry name" value="TRANSCRIPTIONAL REGULATORY PROTEIN"/>
    <property type="match status" value="1"/>
</dbReference>
<dbReference type="Proteomes" id="UP001172082">
    <property type="component" value="Unassembled WGS sequence"/>
</dbReference>
<comment type="caution">
    <text evidence="9">The sequence shown here is derived from an EMBL/GenBank/DDBJ whole genome shotgun (WGS) entry which is preliminary data.</text>
</comment>
<evidence type="ECO:0000256" key="5">
    <source>
        <dbReference type="ARBA" id="ARBA00023163"/>
    </source>
</evidence>
<keyword evidence="5" id="KW-0804">Transcription</keyword>
<dbReference type="SUPFAM" id="SSF52172">
    <property type="entry name" value="CheY-like"/>
    <property type="match status" value="1"/>
</dbReference>
<name>A0ABT8KIR2_9BACT</name>
<dbReference type="Gene3D" id="3.40.50.300">
    <property type="entry name" value="P-loop containing nucleotide triphosphate hydrolases"/>
    <property type="match status" value="1"/>
</dbReference>
<dbReference type="Pfam" id="PF00158">
    <property type="entry name" value="Sigma54_activat"/>
    <property type="match status" value="1"/>
</dbReference>
<keyword evidence="3" id="KW-0805">Transcription regulation</keyword>
<dbReference type="SMART" id="SM00382">
    <property type="entry name" value="AAA"/>
    <property type="match status" value="1"/>
</dbReference>
<evidence type="ECO:0000256" key="1">
    <source>
        <dbReference type="ARBA" id="ARBA00022741"/>
    </source>
</evidence>
<dbReference type="CDD" id="cd00009">
    <property type="entry name" value="AAA"/>
    <property type="match status" value="1"/>
</dbReference>
<feature type="modified residue" description="4-aspartylphosphate" evidence="6">
    <location>
        <position position="59"/>
    </location>
</feature>
<dbReference type="CDD" id="cd00156">
    <property type="entry name" value="REC"/>
    <property type="match status" value="1"/>
</dbReference>
<dbReference type="InterPro" id="IPR025944">
    <property type="entry name" value="Sigma_54_int_dom_CS"/>
</dbReference>